<dbReference type="CDD" id="cd10567">
    <property type="entry name" value="SWIB-MDM2_like"/>
    <property type="match status" value="1"/>
</dbReference>
<dbReference type="PANTHER" id="PTHR13844">
    <property type="entry name" value="SWI/SNF-RELATED MATRIX-ASSOCIATED ACTIN-DEPENDENT REGULATOR OF CHROMATIN SUBFAMILY D"/>
    <property type="match status" value="1"/>
</dbReference>
<proteinExistence type="predicted"/>
<dbReference type="SMART" id="SM00151">
    <property type="entry name" value="SWIB"/>
    <property type="match status" value="1"/>
</dbReference>
<dbReference type="Gene3D" id="1.10.245.10">
    <property type="entry name" value="SWIB/MDM2 domain"/>
    <property type="match status" value="1"/>
</dbReference>
<evidence type="ECO:0000313" key="4">
    <source>
        <dbReference type="EMBL" id="KAK6185626.1"/>
    </source>
</evidence>
<evidence type="ECO:0000256" key="1">
    <source>
        <dbReference type="SAM" id="MobiDB-lite"/>
    </source>
</evidence>
<dbReference type="Gene3D" id="1.10.10.60">
    <property type="entry name" value="Homeodomain-like"/>
    <property type="match status" value="1"/>
</dbReference>
<feature type="region of interest" description="Disordered" evidence="1">
    <location>
        <begin position="45"/>
        <end position="98"/>
    </location>
</feature>
<feature type="domain" description="DM2" evidence="2">
    <location>
        <begin position="157"/>
        <end position="234"/>
    </location>
</feature>
<protein>
    <recommendedName>
        <fullName evidence="6">DM2 domain-containing protein</fullName>
    </recommendedName>
</protein>
<dbReference type="InterPro" id="IPR019835">
    <property type="entry name" value="SWIB_domain"/>
</dbReference>
<evidence type="ECO:0000259" key="3">
    <source>
        <dbReference type="PROSITE" id="PS51998"/>
    </source>
</evidence>
<keyword evidence="5" id="KW-1185">Reference proteome</keyword>
<evidence type="ECO:0008006" key="6">
    <source>
        <dbReference type="Google" id="ProtNLM"/>
    </source>
</evidence>
<evidence type="ECO:0000259" key="2">
    <source>
        <dbReference type="PROSITE" id="PS51925"/>
    </source>
</evidence>
<dbReference type="Proteomes" id="UP001347796">
    <property type="component" value="Unassembled WGS sequence"/>
</dbReference>
<dbReference type="SUPFAM" id="SSF47592">
    <property type="entry name" value="SWIB/MDM2 domain"/>
    <property type="match status" value="1"/>
</dbReference>
<dbReference type="PROSITE" id="PS51998">
    <property type="entry name" value="DEK_C"/>
    <property type="match status" value="1"/>
</dbReference>
<dbReference type="Pfam" id="PF02201">
    <property type="entry name" value="SWIB"/>
    <property type="match status" value="1"/>
</dbReference>
<feature type="compositionally biased region" description="Basic residues" evidence="1">
    <location>
        <begin position="132"/>
        <end position="147"/>
    </location>
</feature>
<dbReference type="Pfam" id="PF08766">
    <property type="entry name" value="DEK_C"/>
    <property type="match status" value="1"/>
</dbReference>
<dbReference type="PROSITE" id="PS51925">
    <property type="entry name" value="SWIB_MDM2"/>
    <property type="match status" value="1"/>
</dbReference>
<dbReference type="SUPFAM" id="SSF109715">
    <property type="entry name" value="DEK C-terminal domain"/>
    <property type="match status" value="1"/>
</dbReference>
<dbReference type="InterPro" id="IPR003121">
    <property type="entry name" value="SWIB_MDM2_domain"/>
</dbReference>
<evidence type="ECO:0000313" key="5">
    <source>
        <dbReference type="Proteomes" id="UP001347796"/>
    </source>
</evidence>
<dbReference type="InterPro" id="IPR014876">
    <property type="entry name" value="DEK_C"/>
</dbReference>
<dbReference type="InterPro" id="IPR036885">
    <property type="entry name" value="SWIB_MDM2_dom_sf"/>
</dbReference>
<feature type="domain" description="DEK-C" evidence="3">
    <location>
        <begin position="3"/>
        <end position="58"/>
    </location>
</feature>
<gene>
    <name evidence="4" type="ORF">SNE40_007818</name>
</gene>
<sequence>MAEINTADLKIGIKEILKDADLDTLSAKKVRKMLEVKFEADLTDRKQEIDKMVMEQISQTQNGEDSESESPAANGTSKNNSTDSVVSSSDDDDIVLDTGPVRKKKKVSKKITAVNDEEFAKQLQQQELGRTRGSRRPPKPTKPKTPKVKSEKKGKSTYSKPCQLSAELAAIVGADQLPRSDVVKKMWEIAKARNLQDPKNKQFMLCDDELRKVFGRRRVRMFGMMKDLHRHIIDMKDL</sequence>
<name>A0AAN8JXK4_PATCE</name>
<feature type="region of interest" description="Disordered" evidence="1">
    <location>
        <begin position="118"/>
        <end position="159"/>
    </location>
</feature>
<accession>A0AAN8JXK4</accession>
<reference evidence="4 5" key="1">
    <citation type="submission" date="2024-01" db="EMBL/GenBank/DDBJ databases">
        <title>The genome of the rayed Mediterranean limpet Patella caerulea (Linnaeus, 1758).</title>
        <authorList>
            <person name="Anh-Thu Weber A."/>
            <person name="Halstead-Nussloch G."/>
        </authorList>
    </citation>
    <scope>NUCLEOTIDE SEQUENCE [LARGE SCALE GENOMIC DNA]</scope>
    <source>
        <strain evidence="4">AATW-2023a</strain>
        <tissue evidence="4">Whole specimen</tissue>
    </source>
</reference>
<dbReference type="AlphaFoldDB" id="A0AAN8JXK4"/>
<comment type="caution">
    <text evidence="4">The sequence shown here is derived from an EMBL/GenBank/DDBJ whole genome shotgun (WGS) entry which is preliminary data.</text>
</comment>
<feature type="compositionally biased region" description="Polar residues" evidence="1">
    <location>
        <begin position="56"/>
        <end position="80"/>
    </location>
</feature>
<organism evidence="4 5">
    <name type="scientific">Patella caerulea</name>
    <name type="common">Rayed Mediterranean limpet</name>
    <dbReference type="NCBI Taxonomy" id="87958"/>
    <lineage>
        <taxon>Eukaryota</taxon>
        <taxon>Metazoa</taxon>
        <taxon>Spiralia</taxon>
        <taxon>Lophotrochozoa</taxon>
        <taxon>Mollusca</taxon>
        <taxon>Gastropoda</taxon>
        <taxon>Patellogastropoda</taxon>
        <taxon>Patelloidea</taxon>
        <taxon>Patellidae</taxon>
        <taxon>Patella</taxon>
    </lineage>
</organism>
<dbReference type="EMBL" id="JAZGQO010000006">
    <property type="protein sequence ID" value="KAK6185626.1"/>
    <property type="molecule type" value="Genomic_DNA"/>
</dbReference>